<dbReference type="GeneID" id="77260590"/>
<dbReference type="AlphaFoldDB" id="A0A8D3Y5L8"/>
<protein>
    <submittedName>
        <fullName evidence="2">Uncharacterized protein</fullName>
    </submittedName>
</protein>
<evidence type="ECO:0000313" key="2">
    <source>
        <dbReference type="EMBL" id="AJE17386.1"/>
    </source>
</evidence>
<evidence type="ECO:0000313" key="4">
    <source>
        <dbReference type="Proteomes" id="UP000031271"/>
    </source>
</evidence>
<feature type="compositionally biased region" description="Polar residues" evidence="1">
    <location>
        <begin position="56"/>
        <end position="65"/>
    </location>
</feature>
<evidence type="ECO:0000256" key="1">
    <source>
        <dbReference type="SAM" id="MobiDB-lite"/>
    </source>
</evidence>
<sequence length="65" mass="6981">MSNDRAPKASTILADGYSYVEIFHEPADADGHPPVVPRMVFHALLSPAHPDDDPSPQATRESAPS</sequence>
<feature type="region of interest" description="Disordered" evidence="1">
    <location>
        <begin position="44"/>
        <end position="65"/>
    </location>
</feature>
<dbReference type="Proteomes" id="UP000031271">
    <property type="component" value="Chromosome"/>
</dbReference>
<reference evidence="3 5" key="2">
    <citation type="submission" date="2016-10" db="EMBL/GenBank/DDBJ databases">
        <authorList>
            <person name="Varghese N."/>
            <person name="Submissions S."/>
        </authorList>
    </citation>
    <scope>NUCLEOTIDE SEQUENCE [LARGE SCALE GENOMIC DNA]</scope>
    <source>
        <strain evidence="3 5">DSM 6083</strain>
    </source>
</reference>
<dbReference type="KEGG" id="pbm:CL52_11825"/>
<proteinExistence type="predicted"/>
<dbReference type="EMBL" id="CP007511">
    <property type="protein sequence ID" value="AJE17386.1"/>
    <property type="molecule type" value="Genomic_DNA"/>
</dbReference>
<accession>A0A8D3Y5L8</accession>
<reference evidence="2 4" key="3">
    <citation type="journal article" name="Genome Announc.">
        <title>Complete Genome Sequence of Pseudomonas balearica DSM 6083T.</title>
        <authorList>
            <person name="Bennasar-Figueras A."/>
            <person name="Salva-Serra F."/>
            <person name="Jaen-Luchoro D."/>
            <person name="Segui C."/>
            <person name="Aliaga F."/>
            <person name="Busquets A."/>
            <person name="Gomila M."/>
            <person name="Moore E.R."/>
            <person name="Lalucat J."/>
        </authorList>
    </citation>
    <scope>NUCLEOTIDE SEQUENCE [LARGE SCALE GENOMIC DNA]</scope>
    <source>
        <strain evidence="4">DSM 6083</strain>
        <strain evidence="2">DSM6083</strain>
    </source>
</reference>
<dbReference type="Proteomes" id="UP000182276">
    <property type="component" value="Unassembled WGS sequence"/>
</dbReference>
<dbReference type="RefSeq" id="WP_043220760.1">
    <property type="nucleotide sequence ID" value="NZ_CP007511.1"/>
</dbReference>
<name>A0A8D3Y5L8_9GAMM</name>
<keyword evidence="5" id="KW-1185">Reference proteome</keyword>
<dbReference type="EMBL" id="FNHO01000005">
    <property type="protein sequence ID" value="SDM50548.1"/>
    <property type="molecule type" value="Genomic_DNA"/>
</dbReference>
<evidence type="ECO:0000313" key="3">
    <source>
        <dbReference type="EMBL" id="SDM50548.1"/>
    </source>
</evidence>
<organism evidence="2 4">
    <name type="scientific">Stutzerimonas balearica DSM 6083</name>
    <dbReference type="NCBI Taxonomy" id="1123016"/>
    <lineage>
        <taxon>Bacteria</taxon>
        <taxon>Pseudomonadati</taxon>
        <taxon>Pseudomonadota</taxon>
        <taxon>Gammaproteobacteria</taxon>
        <taxon>Pseudomonadales</taxon>
        <taxon>Pseudomonadaceae</taxon>
        <taxon>Stutzerimonas</taxon>
    </lineage>
</organism>
<gene>
    <name evidence="2" type="ORF">CL52_11825</name>
    <name evidence="3" type="ORF">SAMN05660875_105277</name>
</gene>
<evidence type="ECO:0000313" key="5">
    <source>
        <dbReference type="Proteomes" id="UP000182276"/>
    </source>
</evidence>
<reference evidence="4" key="1">
    <citation type="submission" date="2014-03" db="EMBL/GenBank/DDBJ databases">
        <title>Complete genome of Pseudomonas balearica DSM 6083T, a sewage water isolate from an enrichment with 2-methylnaphthalene.</title>
        <authorList>
            <person name="Salva-Serra F."/>
            <person name="Jaen-Luchoro D."/>
            <person name="Busquets A."/>
            <person name="Pena A."/>
            <person name="Gomila M."/>
            <person name="Bosch R."/>
            <person name="Nogales B."/>
            <person name="Garcia-Valdes E."/>
            <person name="Lalucat J."/>
            <person name="Bennasar A."/>
        </authorList>
    </citation>
    <scope>NUCLEOTIDE SEQUENCE [LARGE SCALE GENOMIC DNA]</scope>
    <source>
        <strain evidence="4">DSM 6083</strain>
    </source>
</reference>